<dbReference type="Gene3D" id="1.10.720.30">
    <property type="entry name" value="SAP domain"/>
    <property type="match status" value="1"/>
</dbReference>
<evidence type="ECO:0000256" key="1">
    <source>
        <dbReference type="SAM" id="Coils"/>
    </source>
</evidence>
<evidence type="ECO:0000313" key="3">
    <source>
        <dbReference type="EMBL" id="GFH52723.1"/>
    </source>
</evidence>
<feature type="coiled-coil region" evidence="1">
    <location>
        <begin position="226"/>
        <end position="260"/>
    </location>
</feature>
<organism evidence="3 4">
    <name type="scientific">Chaetoceros tenuissimus</name>
    <dbReference type="NCBI Taxonomy" id="426638"/>
    <lineage>
        <taxon>Eukaryota</taxon>
        <taxon>Sar</taxon>
        <taxon>Stramenopiles</taxon>
        <taxon>Ochrophyta</taxon>
        <taxon>Bacillariophyta</taxon>
        <taxon>Coscinodiscophyceae</taxon>
        <taxon>Chaetocerotophycidae</taxon>
        <taxon>Chaetocerotales</taxon>
        <taxon>Chaetocerotaceae</taxon>
        <taxon>Chaetoceros</taxon>
    </lineage>
</organism>
<feature type="chain" id="PRO_5041964367" description="SAP domain-containing protein" evidence="2">
    <location>
        <begin position="22"/>
        <end position="304"/>
    </location>
</feature>
<protein>
    <recommendedName>
        <fullName evidence="5">SAP domain-containing protein</fullName>
    </recommendedName>
</protein>
<feature type="signal peptide" evidence="2">
    <location>
        <begin position="1"/>
        <end position="21"/>
    </location>
</feature>
<dbReference type="Proteomes" id="UP001054902">
    <property type="component" value="Unassembled WGS sequence"/>
</dbReference>
<sequence length="304" mass="33818">MIFHHSITVAAFLSAAVSVEAFSSEFLSQVKLNAPRTFPKVDRSNPALWFKNNEQDDDAPFFTLPLGGTGIKEKDAISSDAVLDIEEEETSLPNLQKFEKHIKAEIQAKMDLSTIKNRILGEPIFPVEEEVAPVEIVTDVQNVPSQFNVALAAGGFFGLLTFMLWQIPILSGLVFAATAYIGARDPTRDEDLIEGDISGPVTRTVGRATISTIEKSTPTVKKVIRAVVDQDEFDRMEKRLAELEEENEALNLNIKRRQSVDEQAKFFKVDELRSMARRSNLKVGGTKAELMLRLVENGLLNIIE</sequence>
<dbReference type="InterPro" id="IPR036361">
    <property type="entry name" value="SAP_dom_sf"/>
</dbReference>
<proteinExistence type="predicted"/>
<comment type="caution">
    <text evidence="3">The sequence shown here is derived from an EMBL/GenBank/DDBJ whole genome shotgun (WGS) entry which is preliminary data.</text>
</comment>
<evidence type="ECO:0008006" key="5">
    <source>
        <dbReference type="Google" id="ProtNLM"/>
    </source>
</evidence>
<dbReference type="AlphaFoldDB" id="A0AAD3CVG9"/>
<keyword evidence="1" id="KW-0175">Coiled coil</keyword>
<gene>
    <name evidence="3" type="ORF">CTEN210_09199</name>
</gene>
<keyword evidence="2" id="KW-0732">Signal</keyword>
<keyword evidence="4" id="KW-1185">Reference proteome</keyword>
<evidence type="ECO:0000313" key="4">
    <source>
        <dbReference type="Proteomes" id="UP001054902"/>
    </source>
</evidence>
<evidence type="ECO:0000256" key="2">
    <source>
        <dbReference type="SAM" id="SignalP"/>
    </source>
</evidence>
<dbReference type="EMBL" id="BLLK01000046">
    <property type="protein sequence ID" value="GFH52723.1"/>
    <property type="molecule type" value="Genomic_DNA"/>
</dbReference>
<name>A0AAD3CVG9_9STRA</name>
<accession>A0AAD3CVG9</accession>
<reference evidence="3 4" key="1">
    <citation type="journal article" date="2021" name="Sci. Rep.">
        <title>The genome of the diatom Chaetoceros tenuissimus carries an ancient integrated fragment of an extant virus.</title>
        <authorList>
            <person name="Hongo Y."/>
            <person name="Kimura K."/>
            <person name="Takaki Y."/>
            <person name="Yoshida Y."/>
            <person name="Baba S."/>
            <person name="Kobayashi G."/>
            <person name="Nagasaki K."/>
            <person name="Hano T."/>
            <person name="Tomaru Y."/>
        </authorList>
    </citation>
    <scope>NUCLEOTIDE SEQUENCE [LARGE SCALE GENOMIC DNA]</scope>
    <source>
        <strain evidence="3 4">NIES-3715</strain>
    </source>
</reference>